<evidence type="ECO:0000313" key="3">
    <source>
        <dbReference type="Proteomes" id="UP000612055"/>
    </source>
</evidence>
<organism evidence="2 3">
    <name type="scientific">Edaphochlamys debaryana</name>
    <dbReference type="NCBI Taxonomy" id="47281"/>
    <lineage>
        <taxon>Eukaryota</taxon>
        <taxon>Viridiplantae</taxon>
        <taxon>Chlorophyta</taxon>
        <taxon>core chlorophytes</taxon>
        <taxon>Chlorophyceae</taxon>
        <taxon>CS clade</taxon>
        <taxon>Chlamydomonadales</taxon>
        <taxon>Chlamydomonadales incertae sedis</taxon>
        <taxon>Edaphochlamys</taxon>
    </lineage>
</organism>
<evidence type="ECO:0000256" key="1">
    <source>
        <dbReference type="SAM" id="SignalP"/>
    </source>
</evidence>
<dbReference type="EMBL" id="JAEHOE010000103">
    <property type="protein sequence ID" value="KAG2486985.1"/>
    <property type="molecule type" value="Genomic_DNA"/>
</dbReference>
<accession>A0A836BS87</accession>
<feature type="chain" id="PRO_5032854685" evidence="1">
    <location>
        <begin position="19"/>
        <end position="232"/>
    </location>
</feature>
<dbReference type="Proteomes" id="UP000612055">
    <property type="component" value="Unassembled WGS sequence"/>
</dbReference>
<gene>
    <name evidence="2" type="ORF">HYH03_014357</name>
</gene>
<keyword evidence="1" id="KW-0732">Signal</keyword>
<protein>
    <submittedName>
        <fullName evidence="2">Uncharacterized protein</fullName>
    </submittedName>
</protein>
<evidence type="ECO:0000313" key="2">
    <source>
        <dbReference type="EMBL" id="KAG2486985.1"/>
    </source>
</evidence>
<reference evidence="2" key="1">
    <citation type="journal article" date="2020" name="bioRxiv">
        <title>Comparative genomics of Chlamydomonas.</title>
        <authorList>
            <person name="Craig R.J."/>
            <person name="Hasan A.R."/>
            <person name="Ness R.W."/>
            <person name="Keightley P.D."/>
        </authorList>
    </citation>
    <scope>NUCLEOTIDE SEQUENCE</scope>
    <source>
        <strain evidence="2">CCAP 11/70</strain>
    </source>
</reference>
<comment type="caution">
    <text evidence="2">The sequence shown here is derived from an EMBL/GenBank/DDBJ whole genome shotgun (WGS) entry which is preliminary data.</text>
</comment>
<feature type="signal peptide" evidence="1">
    <location>
        <begin position="1"/>
        <end position="18"/>
    </location>
</feature>
<name>A0A836BS87_9CHLO</name>
<keyword evidence="3" id="KW-1185">Reference proteome</keyword>
<sequence>MMLAFGLLLLSPAPLASADTTRVINTMSTVGNQFVFMSTPNYPTGLRRQVDFILYPFDVAPGRMDLPLARIRFRAMTRDFYLGSKGCSTLAMALFRSPLGTIYSMEPKDFVGRLSPRTFNLTKPGVLETINVTVPSGSTYMLRSGYRHFLAIVGIAGEDWKYESGPVPNNTETWSAYTVPNGQRYTYFTPPADTPAAVLGSDDFWDLAAYYASQPQAPAPQPQAPEAPEAQP</sequence>
<proteinExistence type="predicted"/>
<dbReference type="AlphaFoldDB" id="A0A836BS87"/>